<dbReference type="EMBL" id="BSNN01000003">
    <property type="protein sequence ID" value="GLQ35111.1"/>
    <property type="molecule type" value="Genomic_DNA"/>
</dbReference>
<keyword evidence="3" id="KW-1185">Reference proteome</keyword>
<comment type="caution">
    <text evidence="2">The sequence shown here is derived from an EMBL/GenBank/DDBJ whole genome shotgun (WGS) entry which is preliminary data.</text>
</comment>
<gene>
    <name evidence="2" type="ORF">GCM10007939_13940</name>
</gene>
<protein>
    <recommendedName>
        <fullName evidence="1">DUF6985 domain-containing protein</fullName>
    </recommendedName>
</protein>
<name>A0ABQ5VV26_9RHOB</name>
<organism evidence="2 3">
    <name type="scientific">Amylibacter marinus</name>
    <dbReference type="NCBI Taxonomy" id="1475483"/>
    <lineage>
        <taxon>Bacteria</taxon>
        <taxon>Pseudomonadati</taxon>
        <taxon>Pseudomonadota</taxon>
        <taxon>Alphaproteobacteria</taxon>
        <taxon>Rhodobacterales</taxon>
        <taxon>Paracoccaceae</taxon>
        <taxon>Amylibacter</taxon>
    </lineage>
</organism>
<dbReference type="Pfam" id="PF22481">
    <property type="entry name" value="DUF6985"/>
    <property type="match status" value="1"/>
</dbReference>
<reference evidence="3" key="1">
    <citation type="journal article" date="2019" name="Int. J. Syst. Evol. Microbiol.">
        <title>The Global Catalogue of Microorganisms (GCM) 10K type strain sequencing project: providing services to taxonomists for standard genome sequencing and annotation.</title>
        <authorList>
            <consortium name="The Broad Institute Genomics Platform"/>
            <consortium name="The Broad Institute Genome Sequencing Center for Infectious Disease"/>
            <person name="Wu L."/>
            <person name="Ma J."/>
        </authorList>
    </citation>
    <scope>NUCLEOTIDE SEQUENCE [LARGE SCALE GENOMIC DNA]</scope>
    <source>
        <strain evidence="3">NBRC 110140</strain>
    </source>
</reference>
<proteinExistence type="predicted"/>
<evidence type="ECO:0000313" key="3">
    <source>
        <dbReference type="Proteomes" id="UP001156694"/>
    </source>
</evidence>
<feature type="domain" description="DUF6985" evidence="1">
    <location>
        <begin position="8"/>
        <end position="135"/>
    </location>
</feature>
<dbReference type="Proteomes" id="UP001156694">
    <property type="component" value="Unassembled WGS sequence"/>
</dbReference>
<sequence length="165" mass="18497">MNITTGYFDGVDIPIMEDLSETGKGPDAALASFQKLTQEDRMADSHHVYAYYRDFHQAVGGEDWLDEEMGIPAIPEDIWKYVKAGSISVEKGRDADTDYYVVMVAKCDWEEEHGLMLVWRNGTQLTKVGGFDGHISNVNAYANAKLADVVYSATNPQYTTYLKQP</sequence>
<evidence type="ECO:0000313" key="2">
    <source>
        <dbReference type="EMBL" id="GLQ35111.1"/>
    </source>
</evidence>
<accession>A0ABQ5VV26</accession>
<dbReference type="RefSeq" id="WP_284377234.1">
    <property type="nucleotide sequence ID" value="NZ_BSNN01000003.1"/>
</dbReference>
<dbReference type="InterPro" id="IPR054254">
    <property type="entry name" value="DUF6985"/>
</dbReference>
<evidence type="ECO:0000259" key="1">
    <source>
        <dbReference type="Pfam" id="PF22481"/>
    </source>
</evidence>